<evidence type="ECO:0000256" key="1">
    <source>
        <dbReference type="ARBA" id="ARBA00004173"/>
    </source>
</evidence>
<accession>A0A9P4YT53</accession>
<keyword evidence="4 9" id="KW-0689">Ribosomal protein</keyword>
<comment type="subcellular location">
    <subcellularLocation>
        <location evidence="1">Mitochondrion</location>
    </subcellularLocation>
</comment>
<evidence type="ECO:0000313" key="10">
    <source>
        <dbReference type="Proteomes" id="UP000749293"/>
    </source>
</evidence>
<sequence>WRGGGRSKTDKEAASRCHRCAAASYSTVTATTTPAEAPASASAPYDIRSGLILTRPPIITPRQHPFESAFYFYQKRLEERLNSPFIPSIYFKPDTPRRMEWDLKIREREGSVAKELGVYHGKGSTAWQDELKVGDDLSSPDSMLSSLLRDAEVRVSEDAEVIPAEDVTPVELPASRETEADRKNDVRRLDRKLDRTLYLVVKGPDGNWAFPADVVPAGENLHECAQRVIDQAAGVNMNTWIVGRVPVAHVIDQTAASAKDGKIQKTFLLKGRIMAGQANIKGNPFGYTDFQWLTREELEKELPPAYFKGVRNMMSDR</sequence>
<dbReference type="InterPro" id="IPR040008">
    <property type="entry name" value="Ribosomal_mL46"/>
</dbReference>
<evidence type="ECO:0000313" key="9">
    <source>
        <dbReference type="EMBL" id="KAF4121342.1"/>
    </source>
</evidence>
<comment type="caution">
    <text evidence="9">The sequence shown here is derived from an EMBL/GenBank/DDBJ whole genome shotgun (WGS) entry which is preliminary data.</text>
</comment>
<dbReference type="PANTHER" id="PTHR13124">
    <property type="entry name" value="39S RIBOSOMAL PROTEIN L46, MITOCHONDRIAL PRECURSOR-RELATED"/>
    <property type="match status" value="1"/>
</dbReference>
<evidence type="ECO:0000256" key="7">
    <source>
        <dbReference type="ARBA" id="ARBA00035190"/>
    </source>
</evidence>
<dbReference type="PANTHER" id="PTHR13124:SF12">
    <property type="entry name" value="LARGE RIBOSOMAL SUBUNIT PROTEIN ML46"/>
    <property type="match status" value="1"/>
</dbReference>
<gene>
    <name evidence="9" type="ORF">GMORB2_2304</name>
</gene>
<name>A0A9P4YT53_9HYPO</name>
<evidence type="ECO:0000256" key="6">
    <source>
        <dbReference type="ARBA" id="ARBA00023274"/>
    </source>
</evidence>
<evidence type="ECO:0000259" key="8">
    <source>
        <dbReference type="Pfam" id="PF11788"/>
    </source>
</evidence>
<dbReference type="RefSeq" id="XP_035319994.1">
    <property type="nucleotide sequence ID" value="XM_035464284.1"/>
</dbReference>
<evidence type="ECO:0000256" key="4">
    <source>
        <dbReference type="ARBA" id="ARBA00022980"/>
    </source>
</evidence>
<organism evidence="9 10">
    <name type="scientific">Geosmithia morbida</name>
    <dbReference type="NCBI Taxonomy" id="1094350"/>
    <lineage>
        <taxon>Eukaryota</taxon>
        <taxon>Fungi</taxon>
        <taxon>Dikarya</taxon>
        <taxon>Ascomycota</taxon>
        <taxon>Pezizomycotina</taxon>
        <taxon>Sordariomycetes</taxon>
        <taxon>Hypocreomycetidae</taxon>
        <taxon>Hypocreales</taxon>
        <taxon>Bionectriaceae</taxon>
        <taxon>Geosmithia</taxon>
    </lineage>
</organism>
<dbReference type="CDD" id="cd04661">
    <property type="entry name" value="NUDIX_MRP_L46"/>
    <property type="match status" value="1"/>
</dbReference>
<proteinExistence type="inferred from homology"/>
<dbReference type="AlphaFoldDB" id="A0A9P4YT53"/>
<dbReference type="GeneID" id="55968534"/>
<feature type="domain" description="Large ribosomal subunit protein mL46 N-terminal" evidence="8">
    <location>
        <begin position="45"/>
        <end position="181"/>
    </location>
</feature>
<keyword evidence="6" id="KW-0687">Ribonucleoprotein</keyword>
<keyword evidence="10" id="KW-1185">Reference proteome</keyword>
<evidence type="ECO:0000256" key="2">
    <source>
        <dbReference type="ARBA" id="ARBA00009070"/>
    </source>
</evidence>
<dbReference type="InterPro" id="IPR021757">
    <property type="entry name" value="Ribosomal_mL46_N"/>
</dbReference>
<dbReference type="Gene3D" id="3.90.79.10">
    <property type="entry name" value="Nucleoside Triphosphate Pyrophosphohydrolase"/>
    <property type="match status" value="1"/>
</dbReference>
<dbReference type="GO" id="GO:0003735">
    <property type="term" value="F:structural constituent of ribosome"/>
    <property type="evidence" value="ECO:0007669"/>
    <property type="project" value="InterPro"/>
</dbReference>
<protein>
    <recommendedName>
        <fullName evidence="7">Large ribosomal subunit protein mL46</fullName>
    </recommendedName>
</protein>
<dbReference type="SUPFAM" id="SSF55811">
    <property type="entry name" value="Nudix"/>
    <property type="match status" value="1"/>
</dbReference>
<comment type="similarity">
    <text evidence="2">Belongs to the mitochondrion-specific ribosomal protein mL46 family.</text>
</comment>
<dbReference type="Pfam" id="PF11788">
    <property type="entry name" value="MRP-L46"/>
    <property type="match status" value="1"/>
</dbReference>
<dbReference type="EMBL" id="JAANYQ010000013">
    <property type="protein sequence ID" value="KAF4121342.1"/>
    <property type="molecule type" value="Genomic_DNA"/>
</dbReference>
<dbReference type="InterPro" id="IPR033650">
    <property type="entry name" value="Ribosomal_mL46_NUDIX"/>
</dbReference>
<dbReference type="InterPro" id="IPR015797">
    <property type="entry name" value="NUDIX_hydrolase-like_dom_sf"/>
</dbReference>
<evidence type="ECO:0000256" key="5">
    <source>
        <dbReference type="ARBA" id="ARBA00023128"/>
    </source>
</evidence>
<evidence type="ECO:0000256" key="3">
    <source>
        <dbReference type="ARBA" id="ARBA00022946"/>
    </source>
</evidence>
<feature type="non-terminal residue" evidence="9">
    <location>
        <position position="317"/>
    </location>
</feature>
<keyword evidence="5" id="KW-0496">Mitochondrion</keyword>
<dbReference type="GO" id="GO:0005762">
    <property type="term" value="C:mitochondrial large ribosomal subunit"/>
    <property type="evidence" value="ECO:0007669"/>
    <property type="project" value="TreeGrafter"/>
</dbReference>
<keyword evidence="3" id="KW-0809">Transit peptide</keyword>
<dbReference type="OrthoDB" id="414075at2759"/>
<dbReference type="Proteomes" id="UP000749293">
    <property type="component" value="Unassembled WGS sequence"/>
</dbReference>
<reference evidence="9" key="1">
    <citation type="submission" date="2020-03" db="EMBL/GenBank/DDBJ databases">
        <title>Site-based positive gene gene selection in Geosmithia morbida across the United States reveals a broad range of putative effectors and factors for local host and environmental adapation.</title>
        <authorList>
            <person name="Onufrak A."/>
            <person name="Murdoch R.W."/>
            <person name="Gazis R."/>
            <person name="Huff M."/>
            <person name="Staton M."/>
            <person name="Klingeman W."/>
            <person name="Hadziabdic D."/>
        </authorList>
    </citation>
    <scope>NUCLEOTIDE SEQUENCE</scope>
    <source>
        <strain evidence="9">1262</strain>
    </source>
</reference>